<organism evidence="2 3">
    <name type="scientific">Halteria grandinella</name>
    <dbReference type="NCBI Taxonomy" id="5974"/>
    <lineage>
        <taxon>Eukaryota</taxon>
        <taxon>Sar</taxon>
        <taxon>Alveolata</taxon>
        <taxon>Ciliophora</taxon>
        <taxon>Intramacronucleata</taxon>
        <taxon>Spirotrichea</taxon>
        <taxon>Stichotrichia</taxon>
        <taxon>Sporadotrichida</taxon>
        <taxon>Halteriidae</taxon>
        <taxon>Halteria</taxon>
    </lineage>
</organism>
<keyword evidence="1" id="KW-0812">Transmembrane</keyword>
<keyword evidence="3" id="KW-1185">Reference proteome</keyword>
<gene>
    <name evidence="2" type="ORF">FGO68_gene700</name>
</gene>
<sequence>MGYLTWWQLITLQYSVDSSRYFLVLASDAGSMDKAVQMVWNSYTFFWDVRSNQLFDISSTNTVYLFLGNKLSATSFVSSFLLSLNLTPSPPSLTYAYIAESPSDIFVAARAIILDDPLSELYTLSLDQYNLRVVKKNVSEGDFRDCWDMRWEREGGGEDSIMAKYDVPNSQYKMVVVVDTGIPQTNGFYQLRLLIIKDRAQSCDLPIFTGTYSIQRENATFAYDFVVDIKVKTEYNIILLKSNIMQATIGDDHFATLLTLSLQTFKAQVFKLKIGGQIPMTDGHINGWVQFVGVGYIPAQKYFSVEQVLDSRQGYIMSSDTSTNCFEQDIETSEVDIASIVISITGVFNSSLPAFFDPIPTQQMPLTLLDLSTSILHPLDTSLLLDYTDTCSKPEPSISTDQTSLPSIWDTCQVEFMMDQDDEQMFEFAAFSANIECRPMASRYKIEETQHTFLRIQDHYIVASTHLTEQKTFTITISNEINAIQIPSYQFSACICPDLSYATLVSANWTIQVGDLSTYTFTLSLNGINIDQLGILPTITQAEPGFFTAHPTAPVLLFSRNEPLQTITVAGPPDGIYPITLSLRALSCTPAAGYIVYAKVITPVKMCRVDPYPKIVACPNSGLGIEVTAMAKYGGWLAVGGRGDQGCLEGNGVSQINEFVAVYNELGKMQWARRFGALEIELQEIAFSSDGSILGMYYVMDQQDGMISLHNSSTGLTISAASPFPLWTSLHIISPSQVLMGSFLNGYAQIVNLNMVDMHMVKYTALYAYSGELQKFSMEKNNQVGWFMILPGDEKIQMIRVVMDNGEQPLMSLFLEVARIPGTVPLFDLKQLPDQSTLVLIVGQSAIPDLMFISSCSFDKVNGKCSTTALTTQQFILGLQDIQDVLINSDSQISILLRTRTTSYLPMVYTYNQRPSGYWHSVRIAFTLEAFGGNWLLSAQDILTKASLSRTQDQQYYFIMQKNFPDLTTAYSSTRNKPADISAMVFSTSFAELCDGVSYTVDTDLFTFQISQTHNTSFDFANGYQSESSGTILLQDMANAEDMPFLQVDSGFYYNQGGGLECNSQQINQQLTGKPLGPQPTSQIMKYNTQFLIKYSNFTIDQQSTMKLTCDALSSDDFEYEVLIQDNIGFNPLPEFFQVISESSQIVIVNPVKDQSYSVRLVATYKYHPLIKSEVNFDFKASDTGFNTTLVAATFGNSVTYYQIVAIAGQSNSINFRPIQTQNTPVMYKTEPNIFPGDIEIIYGHNISGGNLTLKGTSPAYDAAFQAFNYTITLYTEVDGFSLSTKYTIRVMQQAPIKEINAPECLNEPIPMIYQCPYQNMRLDAIEAGAKYVAVAGYVGATCMDRTLNDLFFFPFIILKKQPSFQIQWRKYIHLVEYAIVQLAFNSDESMLAAMVHNYNQAKVTYLIIIDVTNYTKYTAYDITAYQSQQIEISNVAMKPTRLLYGGQDTLLIKFNDATNKGLMIMKDAQGWIASSSGTGVQKNAMAYANGRIYYMYKTTSQTLIHNIYGDEFQQIDLVYKYRSSKLGGTIRDGFKFDCTQSLMLTSYFFESDSKAYSLQFEALSINQSNYSNAYDAYNFEIVNSFSSNSILLDIKSIGANYVYALIFEDFEKSISVYRVIIDDSPLKCDVRTMIDQPMWFQISGARLIGSEFEYMAISTQDNLIIAKMFPNGTKSAKSLFPDTVSLFMVKSYSVQTVLNNDESSSYFELQSADPLVMLDNAQTIQVASAQFQIDDTVAVGDFENEAQLLINDQAGFHERQPANLIAPAIQEIQFRPQANSLLEITLPQFSVNPTCNEAPFIRYEITSNLQCLEIDEFARAIKGTKCLERNTGTILYKAYLFGKGIPEEISIDVTISFNLGPPEFINSLEEQIYLNEGDHYIMSLPTIADPDGDSYSLSVSLSSPGDFKLSYTSKSIKIQSLANKNLKGVQTSQLYIILTDTYALSPAEKIYTVIVKTLYLKTSQKEDVLKQISDFKIAQEAQQAQKDERKRIEFFEKNPDQAVVVILNNDEASNSTNITTNLVQITLTLAEFSEWSTIQAKLIQKRIISMRVTFRVQKLTPSGILTLSLSFNSEQFTKALYQMNVFKFILSQAGQDDAELKFRKLSHTGNLIKYQLEYDNPLSLSLTQERDSLVIKTTRRINMLMNNFNITLNFGEKDEVLVPPYIDEGYFLNMESIEGAFKTATFVFVSGNAFLNIFLSGLMAQLWGMMNNLASLTLLSVISVNIPGPARLISKSLISFAQFDVFPTDYFINDMLRLKFSKENQDPLTPQLEDLGFGDISISLNLGSSFVYTMILISLYGSLILVSKLQAKGQLFLNIYNKLRSSLIWGQGIRLIIQQYLTFYLSSLIQISNITISQQTGDGLDIFLCLLYFILCTCAPASIIFFLYTKKGMLGGAQFKAKFGVLIENVSIQTFTKASYNVIELLKLQNTIVTLLYLREFPSIQITILYLQSVLFQAYLVQVRPFQDSLSNIVQVLNELLVTLYLLPMIVLTDFVDDYYLKYYSGIMLISLYMLSFSANMLQYIGKSISQYVKQKRLKKNLHQQKVKKGDIKFDKFEKEAIYQSNIQNTKIIEENLTKQTKRRRRKVKSLAGKAHIQQNLEGKEPPTPIIEPMPPNLPNIIQSNNPSKPVNSGLSEQEKLAILAQIQSTFPAKQKREQDLIVSIGQTYGVQNIRHEQVQIAANESMEQFSRIEYLRESEAKTFMEDEEEIDVFAGISNAKERAAKRLKGNQL</sequence>
<feature type="transmembrane region" description="Helical" evidence="1">
    <location>
        <begin position="2367"/>
        <end position="2389"/>
    </location>
</feature>
<proteinExistence type="predicted"/>
<evidence type="ECO:0000313" key="2">
    <source>
        <dbReference type="EMBL" id="TNV87988.1"/>
    </source>
</evidence>
<evidence type="ECO:0000256" key="1">
    <source>
        <dbReference type="SAM" id="Phobius"/>
    </source>
</evidence>
<name>A0A8J8P6T4_HALGN</name>
<dbReference type="EMBL" id="RRYP01000108">
    <property type="protein sequence ID" value="TNV87988.1"/>
    <property type="molecule type" value="Genomic_DNA"/>
</dbReference>
<reference evidence="2" key="1">
    <citation type="submission" date="2019-06" db="EMBL/GenBank/DDBJ databases">
        <authorList>
            <person name="Zheng W."/>
        </authorList>
    </citation>
    <scope>NUCLEOTIDE SEQUENCE</scope>
    <source>
        <strain evidence="2">QDHG01</strain>
    </source>
</reference>
<evidence type="ECO:0000313" key="3">
    <source>
        <dbReference type="Proteomes" id="UP000785679"/>
    </source>
</evidence>
<feature type="transmembrane region" description="Helical" evidence="1">
    <location>
        <begin position="2474"/>
        <end position="2492"/>
    </location>
</feature>
<keyword evidence="1" id="KW-1133">Transmembrane helix</keyword>
<protein>
    <submittedName>
        <fullName evidence="2">Uncharacterized protein</fullName>
    </submittedName>
</protein>
<feature type="transmembrane region" description="Helical" evidence="1">
    <location>
        <begin position="2291"/>
        <end position="2308"/>
    </location>
</feature>
<feature type="transmembrane region" description="Helical" evidence="1">
    <location>
        <begin position="2444"/>
        <end position="2462"/>
    </location>
</feature>
<accession>A0A8J8P6T4</accession>
<dbReference type="Proteomes" id="UP000785679">
    <property type="component" value="Unassembled WGS sequence"/>
</dbReference>
<comment type="caution">
    <text evidence="2">The sequence shown here is derived from an EMBL/GenBank/DDBJ whole genome shotgun (WGS) entry which is preliminary data.</text>
</comment>
<feature type="transmembrane region" description="Helical" evidence="1">
    <location>
        <begin position="2504"/>
        <end position="2527"/>
    </location>
</feature>
<keyword evidence="1" id="KW-0472">Membrane</keyword>